<evidence type="ECO:0000256" key="12">
    <source>
        <dbReference type="ARBA" id="ARBA00023012"/>
    </source>
</evidence>
<dbReference type="PANTHER" id="PTHR43065">
    <property type="entry name" value="SENSOR HISTIDINE KINASE"/>
    <property type="match status" value="1"/>
</dbReference>
<dbReference type="Gene3D" id="3.30.450.20">
    <property type="entry name" value="PAS domain"/>
    <property type="match status" value="2"/>
</dbReference>
<dbReference type="InterPro" id="IPR004358">
    <property type="entry name" value="Sig_transdc_His_kin-like_C"/>
</dbReference>
<dbReference type="InterPro" id="IPR036890">
    <property type="entry name" value="HATPase_C_sf"/>
</dbReference>
<dbReference type="SUPFAM" id="SSF55874">
    <property type="entry name" value="ATPase domain of HSP90 chaperone/DNA topoisomerase II/histidine kinase"/>
    <property type="match status" value="1"/>
</dbReference>
<dbReference type="InterPro" id="IPR005467">
    <property type="entry name" value="His_kinase_dom"/>
</dbReference>
<dbReference type="PROSITE" id="PS50109">
    <property type="entry name" value="HIS_KIN"/>
    <property type="match status" value="1"/>
</dbReference>
<dbReference type="EC" id="2.7.13.3" evidence="3"/>
<name>A0ABW3INF6_9RHOB</name>
<evidence type="ECO:0000256" key="5">
    <source>
        <dbReference type="ARBA" id="ARBA00022553"/>
    </source>
</evidence>
<accession>A0ABW3INF6</accession>
<dbReference type="CDD" id="cd18773">
    <property type="entry name" value="PDC1_HK_sensor"/>
    <property type="match status" value="1"/>
</dbReference>
<keyword evidence="11 14" id="KW-1133">Transmembrane helix</keyword>
<dbReference type="SMART" id="SM00387">
    <property type="entry name" value="HATPase_c"/>
    <property type="match status" value="1"/>
</dbReference>
<dbReference type="GO" id="GO:0005524">
    <property type="term" value="F:ATP binding"/>
    <property type="evidence" value="ECO:0007669"/>
    <property type="project" value="UniProtKB-KW"/>
</dbReference>
<gene>
    <name evidence="16" type="ORF">ACFQ2S_06275</name>
</gene>
<feature type="domain" description="Histidine kinase" evidence="15">
    <location>
        <begin position="374"/>
        <end position="586"/>
    </location>
</feature>
<evidence type="ECO:0000256" key="13">
    <source>
        <dbReference type="SAM" id="Coils"/>
    </source>
</evidence>
<dbReference type="InterPro" id="IPR003661">
    <property type="entry name" value="HisK_dim/P_dom"/>
</dbReference>
<protein>
    <recommendedName>
        <fullName evidence="3">histidine kinase</fullName>
        <ecNumber evidence="3">2.7.13.3</ecNumber>
    </recommendedName>
</protein>
<keyword evidence="8" id="KW-0547">Nucleotide-binding</keyword>
<feature type="transmembrane region" description="Helical" evidence="14">
    <location>
        <begin position="280"/>
        <end position="300"/>
    </location>
</feature>
<keyword evidence="9" id="KW-0418">Kinase</keyword>
<dbReference type="PANTHER" id="PTHR43065:SF46">
    <property type="entry name" value="C4-DICARBOXYLATE TRANSPORT SENSOR PROTEIN DCTB"/>
    <property type="match status" value="1"/>
</dbReference>
<evidence type="ECO:0000256" key="2">
    <source>
        <dbReference type="ARBA" id="ARBA00004651"/>
    </source>
</evidence>
<evidence type="ECO:0000256" key="3">
    <source>
        <dbReference type="ARBA" id="ARBA00012438"/>
    </source>
</evidence>
<dbReference type="Gene3D" id="1.10.287.130">
    <property type="match status" value="1"/>
</dbReference>
<dbReference type="Proteomes" id="UP001597108">
    <property type="component" value="Unassembled WGS sequence"/>
</dbReference>
<evidence type="ECO:0000256" key="7">
    <source>
        <dbReference type="ARBA" id="ARBA00022692"/>
    </source>
</evidence>
<evidence type="ECO:0000256" key="9">
    <source>
        <dbReference type="ARBA" id="ARBA00022777"/>
    </source>
</evidence>
<dbReference type="InterPro" id="IPR036097">
    <property type="entry name" value="HisK_dim/P_sf"/>
</dbReference>
<keyword evidence="6" id="KW-0808">Transferase</keyword>
<dbReference type="Pfam" id="PF02518">
    <property type="entry name" value="HATPase_c"/>
    <property type="match status" value="1"/>
</dbReference>
<keyword evidence="13" id="KW-0175">Coiled coil</keyword>
<evidence type="ECO:0000313" key="16">
    <source>
        <dbReference type="EMBL" id="MFD0979258.1"/>
    </source>
</evidence>
<evidence type="ECO:0000256" key="1">
    <source>
        <dbReference type="ARBA" id="ARBA00000085"/>
    </source>
</evidence>
<evidence type="ECO:0000256" key="8">
    <source>
        <dbReference type="ARBA" id="ARBA00022741"/>
    </source>
</evidence>
<dbReference type="PRINTS" id="PR00344">
    <property type="entry name" value="BCTRLSENSOR"/>
</dbReference>
<evidence type="ECO:0000256" key="10">
    <source>
        <dbReference type="ARBA" id="ARBA00022840"/>
    </source>
</evidence>
<evidence type="ECO:0000256" key="4">
    <source>
        <dbReference type="ARBA" id="ARBA00022475"/>
    </source>
</evidence>
<keyword evidence="17" id="KW-1185">Reference proteome</keyword>
<comment type="caution">
    <text evidence="16">The sequence shown here is derived from an EMBL/GenBank/DDBJ whole genome shotgun (WGS) entry which is preliminary data.</text>
</comment>
<proteinExistence type="predicted"/>
<dbReference type="RefSeq" id="WP_386073596.1">
    <property type="nucleotide sequence ID" value="NZ_JBHTJT010000007.1"/>
</dbReference>
<evidence type="ECO:0000313" key="17">
    <source>
        <dbReference type="Proteomes" id="UP001597108"/>
    </source>
</evidence>
<evidence type="ECO:0000256" key="6">
    <source>
        <dbReference type="ARBA" id="ARBA00022679"/>
    </source>
</evidence>
<keyword evidence="4" id="KW-1003">Cell membrane</keyword>
<keyword evidence="5" id="KW-0597">Phosphoprotein</keyword>
<dbReference type="SUPFAM" id="SSF103190">
    <property type="entry name" value="Sensory domain-like"/>
    <property type="match status" value="1"/>
</dbReference>
<keyword evidence="10 16" id="KW-0067">ATP-binding</keyword>
<comment type="catalytic activity">
    <reaction evidence="1">
        <text>ATP + protein L-histidine = ADP + protein N-phospho-L-histidine.</text>
        <dbReference type="EC" id="2.7.13.3"/>
    </reaction>
</comment>
<evidence type="ECO:0000259" key="15">
    <source>
        <dbReference type="PROSITE" id="PS50109"/>
    </source>
</evidence>
<keyword evidence="14" id="KW-0472">Membrane</keyword>
<evidence type="ECO:0000256" key="11">
    <source>
        <dbReference type="ARBA" id="ARBA00022989"/>
    </source>
</evidence>
<sequence length="591" mass="63291">MSRAKAMLLYLMALAAVAGGVWWFALTSDLRALSERGQADLSLASDRMVGQLQRFRELAVLLSDHPELTALLDGRGNAASASGVLQRTADRTGSSEILAVSASGRVLASSKARSGTLGASTYLRRALSDGALGTYHAVDPETGERAVTFAAPVFAPSGPVAGAVIVRANVSAVEAEWRGDAMTVAFTDAYGVVFSSNRSELLFGQRGEPSPEVAERYRGIDLARFPEVREVHIAGLELWSLDAGRYLPRIALHLTRPLPVIGMTGEALVDVAPSLQLASWQALVVLALGLMVGALVMILADRRRTLAERLELEAGTNAVLERRVRERTAELSATNAALRREVEERKAAEAALKRAQADLVQAGKLSALGQMSAGISHELNQPLMAISSFAENSTAFLERGRPEKAAENLGKISELARRMGRIIRNLRAFARQEVGEVRAVDLVAVVEAVLELGGGRLRRDEVVLDWERPLLPVLVMGGEVRLQQVVMNLLSNAVDAMEGLPEKRLTIRVVPGDPVRLRVADTGCGIDAPDRIFDPFYSTKEVGHSEGMGLGLSISYGIVQSFGGVIRGSNRPGGGAEFVVELAPFREEAAA</sequence>
<dbReference type="InterPro" id="IPR003594">
    <property type="entry name" value="HATPase_dom"/>
</dbReference>
<comment type="subcellular location">
    <subcellularLocation>
        <location evidence="2">Cell membrane</location>
        <topology evidence="2">Multi-pass membrane protein</topology>
    </subcellularLocation>
</comment>
<evidence type="ECO:0000256" key="14">
    <source>
        <dbReference type="SAM" id="Phobius"/>
    </source>
</evidence>
<keyword evidence="12" id="KW-0902">Two-component regulatory system</keyword>
<dbReference type="EMBL" id="JBHTJT010000007">
    <property type="protein sequence ID" value="MFD0979258.1"/>
    <property type="molecule type" value="Genomic_DNA"/>
</dbReference>
<dbReference type="InterPro" id="IPR029151">
    <property type="entry name" value="Sensor-like_sf"/>
</dbReference>
<dbReference type="CDD" id="cd00082">
    <property type="entry name" value="HisKA"/>
    <property type="match status" value="1"/>
</dbReference>
<feature type="coiled-coil region" evidence="13">
    <location>
        <begin position="338"/>
        <end position="365"/>
    </location>
</feature>
<dbReference type="PIRSF" id="PIRSF036431">
    <property type="entry name" value="STHK_DctB"/>
    <property type="match status" value="1"/>
</dbReference>
<dbReference type="Gene3D" id="3.30.565.10">
    <property type="entry name" value="Histidine kinase-like ATPase, C-terminal domain"/>
    <property type="match status" value="1"/>
</dbReference>
<dbReference type="InterPro" id="IPR017055">
    <property type="entry name" value="Sig_transdc_His_kinase_DctB"/>
</dbReference>
<dbReference type="Pfam" id="PF00512">
    <property type="entry name" value="HisKA"/>
    <property type="match status" value="1"/>
</dbReference>
<keyword evidence="7 14" id="KW-0812">Transmembrane</keyword>
<dbReference type="SUPFAM" id="SSF47384">
    <property type="entry name" value="Homodimeric domain of signal transducing histidine kinase"/>
    <property type="match status" value="1"/>
</dbReference>
<organism evidence="16 17">
    <name type="scientific">Tropicimonas aquimaris</name>
    <dbReference type="NCBI Taxonomy" id="914152"/>
    <lineage>
        <taxon>Bacteria</taxon>
        <taxon>Pseudomonadati</taxon>
        <taxon>Pseudomonadota</taxon>
        <taxon>Alphaproteobacteria</taxon>
        <taxon>Rhodobacterales</taxon>
        <taxon>Roseobacteraceae</taxon>
        <taxon>Tropicimonas</taxon>
    </lineage>
</organism>
<dbReference type="SMART" id="SM00388">
    <property type="entry name" value="HisKA"/>
    <property type="match status" value="1"/>
</dbReference>
<reference evidence="17" key="1">
    <citation type="journal article" date="2019" name="Int. J. Syst. Evol. Microbiol.">
        <title>The Global Catalogue of Microorganisms (GCM) 10K type strain sequencing project: providing services to taxonomists for standard genome sequencing and annotation.</title>
        <authorList>
            <consortium name="The Broad Institute Genomics Platform"/>
            <consortium name="The Broad Institute Genome Sequencing Center for Infectious Disease"/>
            <person name="Wu L."/>
            <person name="Ma J."/>
        </authorList>
    </citation>
    <scope>NUCLEOTIDE SEQUENCE [LARGE SCALE GENOMIC DNA]</scope>
    <source>
        <strain evidence="17">CCUG 60524</strain>
    </source>
</reference>